<feature type="non-terminal residue" evidence="1">
    <location>
        <position position="83"/>
    </location>
</feature>
<name>A0ACA9Q6G8_9GLOM</name>
<feature type="non-terminal residue" evidence="1">
    <location>
        <position position="1"/>
    </location>
</feature>
<dbReference type="Proteomes" id="UP000789525">
    <property type="component" value="Unassembled WGS sequence"/>
</dbReference>
<keyword evidence="2" id="KW-1185">Reference proteome</keyword>
<sequence>VATISDSGNAVGLDDTRVKGTSGGGEREVEVGVADPETAGVDAEAVSCRATREPRANRGNGAAVTKARKSMLPRPALLAAVLS</sequence>
<accession>A0ACA9Q6G8</accession>
<reference evidence="1" key="1">
    <citation type="submission" date="2021-06" db="EMBL/GenBank/DDBJ databases">
        <authorList>
            <person name="Kallberg Y."/>
            <person name="Tangrot J."/>
            <person name="Rosling A."/>
        </authorList>
    </citation>
    <scope>NUCLEOTIDE SEQUENCE</scope>
    <source>
        <strain evidence="1">CL356</strain>
    </source>
</reference>
<gene>
    <name evidence="1" type="ORF">ACOLOM_LOCUS11643</name>
</gene>
<proteinExistence type="predicted"/>
<comment type="caution">
    <text evidence="1">The sequence shown here is derived from an EMBL/GenBank/DDBJ whole genome shotgun (WGS) entry which is preliminary data.</text>
</comment>
<evidence type="ECO:0000313" key="1">
    <source>
        <dbReference type="EMBL" id="CAG8731068.1"/>
    </source>
</evidence>
<organism evidence="1 2">
    <name type="scientific">Acaulospora colombiana</name>
    <dbReference type="NCBI Taxonomy" id="27376"/>
    <lineage>
        <taxon>Eukaryota</taxon>
        <taxon>Fungi</taxon>
        <taxon>Fungi incertae sedis</taxon>
        <taxon>Mucoromycota</taxon>
        <taxon>Glomeromycotina</taxon>
        <taxon>Glomeromycetes</taxon>
        <taxon>Diversisporales</taxon>
        <taxon>Acaulosporaceae</taxon>
        <taxon>Acaulospora</taxon>
    </lineage>
</organism>
<dbReference type="EMBL" id="CAJVPT010042872">
    <property type="protein sequence ID" value="CAG8731068.1"/>
    <property type="molecule type" value="Genomic_DNA"/>
</dbReference>
<evidence type="ECO:0000313" key="2">
    <source>
        <dbReference type="Proteomes" id="UP000789525"/>
    </source>
</evidence>
<protein>
    <submittedName>
        <fullName evidence="1">13238_t:CDS:1</fullName>
    </submittedName>
</protein>